<protein>
    <submittedName>
        <fullName evidence="1">Uncharacterized protein</fullName>
    </submittedName>
</protein>
<proteinExistence type="predicted"/>
<dbReference type="Proteomes" id="UP001458880">
    <property type="component" value="Unassembled WGS sequence"/>
</dbReference>
<dbReference type="AlphaFoldDB" id="A0AAW1K054"/>
<dbReference type="EMBL" id="JASPKY010000283">
    <property type="protein sequence ID" value="KAK9711221.1"/>
    <property type="molecule type" value="Genomic_DNA"/>
</dbReference>
<name>A0AAW1K054_POPJA</name>
<reference evidence="1 2" key="1">
    <citation type="journal article" date="2024" name="BMC Genomics">
        <title>De novo assembly and annotation of Popillia japonica's genome with initial clues to its potential as an invasive pest.</title>
        <authorList>
            <person name="Cucini C."/>
            <person name="Boschi S."/>
            <person name="Funari R."/>
            <person name="Cardaioli E."/>
            <person name="Iannotti N."/>
            <person name="Marturano G."/>
            <person name="Paoli F."/>
            <person name="Bruttini M."/>
            <person name="Carapelli A."/>
            <person name="Frati F."/>
            <person name="Nardi F."/>
        </authorList>
    </citation>
    <scope>NUCLEOTIDE SEQUENCE [LARGE SCALE GENOMIC DNA]</scope>
    <source>
        <strain evidence="1">DMR45628</strain>
    </source>
</reference>
<evidence type="ECO:0000313" key="1">
    <source>
        <dbReference type="EMBL" id="KAK9711221.1"/>
    </source>
</evidence>
<organism evidence="1 2">
    <name type="scientific">Popillia japonica</name>
    <name type="common">Japanese beetle</name>
    <dbReference type="NCBI Taxonomy" id="7064"/>
    <lineage>
        <taxon>Eukaryota</taxon>
        <taxon>Metazoa</taxon>
        <taxon>Ecdysozoa</taxon>
        <taxon>Arthropoda</taxon>
        <taxon>Hexapoda</taxon>
        <taxon>Insecta</taxon>
        <taxon>Pterygota</taxon>
        <taxon>Neoptera</taxon>
        <taxon>Endopterygota</taxon>
        <taxon>Coleoptera</taxon>
        <taxon>Polyphaga</taxon>
        <taxon>Scarabaeiformia</taxon>
        <taxon>Scarabaeidae</taxon>
        <taxon>Rutelinae</taxon>
        <taxon>Popillia</taxon>
    </lineage>
</organism>
<evidence type="ECO:0000313" key="2">
    <source>
        <dbReference type="Proteomes" id="UP001458880"/>
    </source>
</evidence>
<sequence length="224" mass="23403">MTLFCCSDVVVGGSVLITRSFCSLIGFGVGSSTFSDPLRLRLPECFPVKFLLRFGSISSNFGSTRVTGNRVFIPVGRCVLALNVFRLISSLFGIASDLIRRSFNLISGYMLGGSPGGKIGDCDLCSSFLIPSVGLLLNNFIISESLTLAAYCCCSNSNEGDCVANFGFKTFCIGFGAGCCCSNSNEGDCVANFGFKTFCIGFGAGVLGLSCPGDLSSDSPTVLA</sequence>
<accession>A0AAW1K054</accession>
<keyword evidence="2" id="KW-1185">Reference proteome</keyword>
<comment type="caution">
    <text evidence="1">The sequence shown here is derived from an EMBL/GenBank/DDBJ whole genome shotgun (WGS) entry which is preliminary data.</text>
</comment>
<gene>
    <name evidence="1" type="ORF">QE152_g25612</name>
</gene>